<dbReference type="EMBL" id="BPLR01007349">
    <property type="protein sequence ID" value="GIY16229.1"/>
    <property type="molecule type" value="Genomic_DNA"/>
</dbReference>
<sequence>MHLEPFDGAVSARGSYVSKSSGYVRTTGCCCSPIGDLDEGGVFGQLPERKAIPSRAWLLGNPQESFV</sequence>
<dbReference type="AlphaFoldDB" id="A0AAV4R595"/>
<gene>
    <name evidence="1" type="ORF">CEXT_728951</name>
</gene>
<protein>
    <submittedName>
        <fullName evidence="1">Uncharacterized protein</fullName>
    </submittedName>
</protein>
<name>A0AAV4R595_CAEEX</name>
<proteinExistence type="predicted"/>
<keyword evidence="2" id="KW-1185">Reference proteome</keyword>
<organism evidence="1 2">
    <name type="scientific">Caerostris extrusa</name>
    <name type="common">Bark spider</name>
    <name type="synonym">Caerostris bankana</name>
    <dbReference type="NCBI Taxonomy" id="172846"/>
    <lineage>
        <taxon>Eukaryota</taxon>
        <taxon>Metazoa</taxon>
        <taxon>Ecdysozoa</taxon>
        <taxon>Arthropoda</taxon>
        <taxon>Chelicerata</taxon>
        <taxon>Arachnida</taxon>
        <taxon>Araneae</taxon>
        <taxon>Araneomorphae</taxon>
        <taxon>Entelegynae</taxon>
        <taxon>Araneoidea</taxon>
        <taxon>Araneidae</taxon>
        <taxon>Caerostris</taxon>
    </lineage>
</organism>
<evidence type="ECO:0000313" key="1">
    <source>
        <dbReference type="EMBL" id="GIY16229.1"/>
    </source>
</evidence>
<comment type="caution">
    <text evidence="1">The sequence shown here is derived from an EMBL/GenBank/DDBJ whole genome shotgun (WGS) entry which is preliminary data.</text>
</comment>
<dbReference type="Proteomes" id="UP001054945">
    <property type="component" value="Unassembled WGS sequence"/>
</dbReference>
<evidence type="ECO:0000313" key="2">
    <source>
        <dbReference type="Proteomes" id="UP001054945"/>
    </source>
</evidence>
<accession>A0AAV4R595</accession>
<reference evidence="1 2" key="1">
    <citation type="submission" date="2021-06" db="EMBL/GenBank/DDBJ databases">
        <title>Caerostris extrusa draft genome.</title>
        <authorList>
            <person name="Kono N."/>
            <person name="Arakawa K."/>
        </authorList>
    </citation>
    <scope>NUCLEOTIDE SEQUENCE [LARGE SCALE GENOMIC DNA]</scope>
</reference>